<reference evidence="2" key="1">
    <citation type="journal article" date="2023" name="G3 (Bethesda)">
        <title>A reference genome for the long-term kleptoplast-retaining sea slug Elysia crispata morphotype clarki.</title>
        <authorList>
            <person name="Eastman K.E."/>
            <person name="Pendleton A.L."/>
            <person name="Shaikh M.A."/>
            <person name="Suttiyut T."/>
            <person name="Ogas R."/>
            <person name="Tomko P."/>
            <person name="Gavelis G."/>
            <person name="Widhalm J.R."/>
            <person name="Wisecaver J.H."/>
        </authorList>
    </citation>
    <scope>NUCLEOTIDE SEQUENCE</scope>
    <source>
        <strain evidence="2">ECLA1</strain>
    </source>
</reference>
<proteinExistence type="predicted"/>
<gene>
    <name evidence="2" type="ORF">RRG08_012488</name>
</gene>
<keyword evidence="3" id="KW-1185">Reference proteome</keyword>
<feature type="coiled-coil region" evidence="1">
    <location>
        <begin position="3"/>
        <end position="43"/>
    </location>
</feature>
<sequence length="89" mass="10380">MNREFKRLELDAEQEHLKEADKRRAHELEMKRLELSADGAKELGSSAEAAARAPKLLPLHENSHKMDAYLERFERFAMSNNWQEAVWAT</sequence>
<name>A0AAE1AQ81_9GAST</name>
<comment type="caution">
    <text evidence="2">The sequence shown here is derived from an EMBL/GenBank/DDBJ whole genome shotgun (WGS) entry which is preliminary data.</text>
</comment>
<accession>A0AAE1AQ81</accession>
<protein>
    <submittedName>
        <fullName evidence="2">Uncharacterized protein</fullName>
    </submittedName>
</protein>
<organism evidence="2 3">
    <name type="scientific">Elysia crispata</name>
    <name type="common">lettuce slug</name>
    <dbReference type="NCBI Taxonomy" id="231223"/>
    <lineage>
        <taxon>Eukaryota</taxon>
        <taxon>Metazoa</taxon>
        <taxon>Spiralia</taxon>
        <taxon>Lophotrochozoa</taxon>
        <taxon>Mollusca</taxon>
        <taxon>Gastropoda</taxon>
        <taxon>Heterobranchia</taxon>
        <taxon>Euthyneura</taxon>
        <taxon>Panpulmonata</taxon>
        <taxon>Sacoglossa</taxon>
        <taxon>Placobranchoidea</taxon>
        <taxon>Plakobranchidae</taxon>
        <taxon>Elysia</taxon>
    </lineage>
</organism>
<evidence type="ECO:0000313" key="3">
    <source>
        <dbReference type="Proteomes" id="UP001283361"/>
    </source>
</evidence>
<keyword evidence="1" id="KW-0175">Coiled coil</keyword>
<dbReference type="EMBL" id="JAWDGP010001473">
    <property type="protein sequence ID" value="KAK3791301.1"/>
    <property type="molecule type" value="Genomic_DNA"/>
</dbReference>
<dbReference type="AlphaFoldDB" id="A0AAE1AQ81"/>
<evidence type="ECO:0000313" key="2">
    <source>
        <dbReference type="EMBL" id="KAK3791301.1"/>
    </source>
</evidence>
<evidence type="ECO:0000256" key="1">
    <source>
        <dbReference type="SAM" id="Coils"/>
    </source>
</evidence>
<dbReference type="Proteomes" id="UP001283361">
    <property type="component" value="Unassembled WGS sequence"/>
</dbReference>